<dbReference type="InterPro" id="IPR008979">
    <property type="entry name" value="Galactose-bd-like_sf"/>
</dbReference>
<dbReference type="Pfam" id="PF02012">
    <property type="entry name" value="BNR"/>
    <property type="match status" value="1"/>
</dbReference>
<proteinExistence type="predicted"/>
<dbReference type="PANTHER" id="PTHR43752:SF2">
    <property type="entry name" value="BNR_ASP-BOX REPEAT FAMILY PROTEIN"/>
    <property type="match status" value="1"/>
</dbReference>
<dbReference type="CDD" id="cd15482">
    <property type="entry name" value="Sialidase_non-viral"/>
    <property type="match status" value="1"/>
</dbReference>
<feature type="non-terminal residue" evidence="1">
    <location>
        <position position="506"/>
    </location>
</feature>
<dbReference type="EMBL" id="UINC01022747">
    <property type="protein sequence ID" value="SVA93002.1"/>
    <property type="molecule type" value="Genomic_DNA"/>
</dbReference>
<dbReference type="SUPFAM" id="SSF50939">
    <property type="entry name" value="Sialidases"/>
    <property type="match status" value="1"/>
</dbReference>
<dbReference type="Gene3D" id="2.120.10.10">
    <property type="match status" value="2"/>
</dbReference>
<organism evidence="1">
    <name type="scientific">marine metagenome</name>
    <dbReference type="NCBI Taxonomy" id="408172"/>
    <lineage>
        <taxon>unclassified sequences</taxon>
        <taxon>metagenomes</taxon>
        <taxon>ecological metagenomes</taxon>
    </lineage>
</organism>
<dbReference type="Gene3D" id="2.60.120.260">
    <property type="entry name" value="Galactose-binding domain-like"/>
    <property type="match status" value="1"/>
</dbReference>
<name>A0A381ZVX6_9ZZZZ</name>
<dbReference type="AlphaFoldDB" id="A0A381ZVX6"/>
<evidence type="ECO:0008006" key="2">
    <source>
        <dbReference type="Google" id="ProtNLM"/>
    </source>
</evidence>
<dbReference type="InterPro" id="IPR002860">
    <property type="entry name" value="BNR_rpt"/>
</dbReference>
<protein>
    <recommendedName>
        <fullName evidence="2">Sialidase domain-containing protein</fullName>
    </recommendedName>
</protein>
<accession>A0A381ZVX6</accession>
<dbReference type="PANTHER" id="PTHR43752">
    <property type="entry name" value="BNR/ASP-BOX REPEAT FAMILY PROTEIN"/>
    <property type="match status" value="1"/>
</dbReference>
<evidence type="ECO:0000313" key="1">
    <source>
        <dbReference type="EMBL" id="SVA93002.1"/>
    </source>
</evidence>
<dbReference type="SUPFAM" id="SSF49785">
    <property type="entry name" value="Galactose-binding domain-like"/>
    <property type="match status" value="1"/>
</dbReference>
<gene>
    <name evidence="1" type="ORF">METZ01_LOCUS145856</name>
</gene>
<sequence>MAADYKSGKVTLWASLVLLLFSALLDAKAGETAAKGGTFDNALLTWRPTRPKLVYDNRNGGAAACIIRQKDGTLLASVSSVPGDKSTEVVFIESTDGGRNWDRTFTAMVPAPHLVASDIAMGLMNDGRIVMICTQSLGENLGGGENRSGKPFPKLRRFIGRLPDGRKYQAYENYRIYTAINLAYSEDRGRTWTVGPEVEYAPVLGAWTWTGGRPAQLADGTLVIPVSGYMSPDDVDGIRQSCGVLRNNGDRGDWSFTLVARSDKNKGLVFSEPAMARFEDGRLVFMIRAQNRIREPQGVPDEEQRGLYHSISDDGGITWSRPVRVQPGTHCSIVQLGDGRLLCGWHRPVRYAVSPDAGRNWTRPEPWFIGADSHQGTYTNVEYVDEETAVAMIRDEKRTNRLWACRLLAVVEIPEVEGQSLGSQWRFAPDPKNLGLKEKWFRPGHDDSSWKLADLEGGWNDDGHSDYLGYGWYRKSFRVPQNLAEAEALHFLFQAVDEEAEIWLNG</sequence>
<reference evidence="1" key="1">
    <citation type="submission" date="2018-05" db="EMBL/GenBank/DDBJ databases">
        <authorList>
            <person name="Lanie J.A."/>
            <person name="Ng W.-L."/>
            <person name="Kazmierczak K.M."/>
            <person name="Andrzejewski T.M."/>
            <person name="Davidsen T.M."/>
            <person name="Wayne K.J."/>
            <person name="Tettelin H."/>
            <person name="Glass J.I."/>
            <person name="Rusch D."/>
            <person name="Podicherti R."/>
            <person name="Tsui H.-C.T."/>
            <person name="Winkler M.E."/>
        </authorList>
    </citation>
    <scope>NUCLEOTIDE SEQUENCE</scope>
</reference>
<dbReference type="InterPro" id="IPR036278">
    <property type="entry name" value="Sialidase_sf"/>
</dbReference>